<dbReference type="Proteomes" id="UP000182998">
    <property type="component" value="Unassembled WGS sequence"/>
</dbReference>
<dbReference type="Gene3D" id="3.40.50.620">
    <property type="entry name" value="HUPs"/>
    <property type="match status" value="1"/>
</dbReference>
<dbReference type="InterPro" id="IPR006015">
    <property type="entry name" value="Universal_stress_UspA"/>
</dbReference>
<evidence type="ECO:0000313" key="6">
    <source>
        <dbReference type="Proteomes" id="UP000032414"/>
    </source>
</evidence>
<reference evidence="5 7" key="3">
    <citation type="submission" date="2016-10" db="EMBL/GenBank/DDBJ databases">
        <authorList>
            <person name="Varghese N."/>
            <person name="Submissions S."/>
        </authorList>
    </citation>
    <scope>NUCLEOTIDE SEQUENCE [LARGE SCALE GENOMIC DNA]</scope>
    <source>
        <strain evidence="5 7">ATCC 33218</strain>
    </source>
</reference>
<dbReference type="PANTHER" id="PTHR46268">
    <property type="entry name" value="STRESS RESPONSE PROTEIN NHAX"/>
    <property type="match status" value="1"/>
</dbReference>
<protein>
    <recommendedName>
        <fullName evidence="2">Universal stress protein</fullName>
    </recommendedName>
</protein>
<evidence type="ECO:0000256" key="2">
    <source>
        <dbReference type="PIRNR" id="PIRNR006276"/>
    </source>
</evidence>
<dbReference type="Proteomes" id="UP000032414">
    <property type="component" value="Chromosome I"/>
</dbReference>
<organism evidence="4 6">
    <name type="scientific">Legionella micdadei</name>
    <name type="common">Tatlockia micdadei</name>
    <dbReference type="NCBI Taxonomy" id="451"/>
    <lineage>
        <taxon>Bacteria</taxon>
        <taxon>Pseudomonadati</taxon>
        <taxon>Pseudomonadota</taxon>
        <taxon>Gammaproteobacteria</taxon>
        <taxon>Legionellales</taxon>
        <taxon>Legionellaceae</taxon>
        <taxon>Legionella</taxon>
    </lineage>
</organism>
<reference evidence="4" key="1">
    <citation type="submission" date="2014-09" db="EMBL/GenBank/DDBJ databases">
        <authorList>
            <person name="GOMEZ-VALERO Laura"/>
        </authorList>
    </citation>
    <scope>NUCLEOTIDE SEQUENCE</scope>
    <source>
        <strain evidence="4">ATCC33218</strain>
    </source>
</reference>
<comment type="similarity">
    <text evidence="1 2">Belongs to the universal stress protein A family.</text>
</comment>
<dbReference type="InterPro" id="IPR014729">
    <property type="entry name" value="Rossmann-like_a/b/a_fold"/>
</dbReference>
<feature type="domain" description="UspA" evidence="3">
    <location>
        <begin position="4"/>
        <end position="148"/>
    </location>
</feature>
<dbReference type="PRINTS" id="PR01438">
    <property type="entry name" value="UNVRSLSTRESS"/>
</dbReference>
<dbReference type="GO" id="GO:0005737">
    <property type="term" value="C:cytoplasm"/>
    <property type="evidence" value="ECO:0007669"/>
    <property type="project" value="UniProtKB-SubCell"/>
</dbReference>
<evidence type="ECO:0000313" key="4">
    <source>
        <dbReference type="EMBL" id="CEG60501.1"/>
    </source>
</evidence>
<dbReference type="AlphaFoldDB" id="A0A098GG91"/>
<evidence type="ECO:0000259" key="3">
    <source>
        <dbReference type="Pfam" id="PF00582"/>
    </source>
</evidence>
<comment type="subcellular location">
    <subcellularLocation>
        <location evidence="2">Cytoplasm</location>
    </subcellularLocation>
</comment>
<dbReference type="SUPFAM" id="SSF52402">
    <property type="entry name" value="Adenine nucleotide alpha hydrolases-like"/>
    <property type="match status" value="1"/>
</dbReference>
<dbReference type="RefSeq" id="WP_349267102.1">
    <property type="nucleotide sequence ID" value="NZ_CP020614.1"/>
</dbReference>
<dbReference type="InterPro" id="IPR006016">
    <property type="entry name" value="UspA"/>
</dbReference>
<keyword evidence="7" id="KW-1185">Reference proteome</keyword>
<dbReference type="Pfam" id="PF00582">
    <property type="entry name" value="Usp"/>
    <property type="match status" value="1"/>
</dbReference>
<dbReference type="CDD" id="cd00293">
    <property type="entry name" value="USP-like"/>
    <property type="match status" value="1"/>
</dbReference>
<keyword evidence="2" id="KW-0963">Cytoplasm</keyword>
<dbReference type="EMBL" id="FMVN01000001">
    <property type="protein sequence ID" value="SCX80114.1"/>
    <property type="molecule type" value="Genomic_DNA"/>
</dbReference>
<dbReference type="PATRIC" id="fig|451.8.peg.1805"/>
<evidence type="ECO:0000313" key="7">
    <source>
        <dbReference type="Proteomes" id="UP000182998"/>
    </source>
</evidence>
<dbReference type="PANTHER" id="PTHR46268:SF15">
    <property type="entry name" value="UNIVERSAL STRESS PROTEIN HP_0031"/>
    <property type="match status" value="1"/>
</dbReference>
<dbReference type="KEGG" id="tmc:LMI_1189"/>
<dbReference type="HOGENOM" id="CLU_049301_11_0_6"/>
<name>A0A098GG91_LEGMI</name>
<sequence length="150" mass="16973">MMIYQRIMVAVDGSEISHLALKEAIRLAKDQKAELRIIHVIDESAVYPTESHVDYASLWQVHREEGLKFLDQISEEVRNEQVPFDCKLVELKPFAGKIAEKIGEEAKVWPADLLVLGTHGRRGLNHLLLGSVAEQIIRIATTPVLLIRDQ</sequence>
<accession>A0A098GG91</accession>
<dbReference type="PIRSF" id="PIRSF006276">
    <property type="entry name" value="UspA"/>
    <property type="match status" value="1"/>
</dbReference>
<reference evidence="6" key="2">
    <citation type="submission" date="2014-09" db="EMBL/GenBank/DDBJ databases">
        <authorList>
            <person name="Gomez-Valero L."/>
        </authorList>
    </citation>
    <scope>NUCLEOTIDE SEQUENCE [LARGE SCALE GENOMIC DNA]</scope>
    <source>
        <strain evidence="6">ATCC33218</strain>
    </source>
</reference>
<dbReference type="EMBL" id="LN614830">
    <property type="protein sequence ID" value="CEG60501.1"/>
    <property type="molecule type" value="Genomic_DNA"/>
</dbReference>
<gene>
    <name evidence="4" type="ORF">LMI_1189</name>
    <name evidence="5" type="ORF">SAMN02982997_00081</name>
</gene>
<evidence type="ECO:0000313" key="5">
    <source>
        <dbReference type="EMBL" id="SCX80114.1"/>
    </source>
</evidence>
<evidence type="ECO:0000256" key="1">
    <source>
        <dbReference type="ARBA" id="ARBA00008791"/>
    </source>
</evidence>
<proteinExistence type="inferred from homology"/>